<dbReference type="OrthoDB" id="5175573at2"/>
<dbReference type="InterPro" id="IPR000120">
    <property type="entry name" value="Amidase"/>
</dbReference>
<evidence type="ECO:0000256" key="1">
    <source>
        <dbReference type="ARBA" id="ARBA00009199"/>
    </source>
</evidence>
<proteinExistence type="inferred from homology"/>
<feature type="domain" description="Amidase" evidence="2">
    <location>
        <begin position="27"/>
        <end position="450"/>
    </location>
</feature>
<dbReference type="EMBL" id="QUNO01000006">
    <property type="protein sequence ID" value="REH47225.1"/>
    <property type="molecule type" value="Genomic_DNA"/>
</dbReference>
<dbReference type="NCBIfam" id="NF009119">
    <property type="entry name" value="PRK12470.1"/>
    <property type="match status" value="1"/>
</dbReference>
<organism evidence="3 4">
    <name type="scientific">Kutzneria buriramensis</name>
    <dbReference type="NCBI Taxonomy" id="1045776"/>
    <lineage>
        <taxon>Bacteria</taxon>
        <taxon>Bacillati</taxon>
        <taxon>Actinomycetota</taxon>
        <taxon>Actinomycetes</taxon>
        <taxon>Pseudonocardiales</taxon>
        <taxon>Pseudonocardiaceae</taxon>
        <taxon>Kutzneria</taxon>
    </lineage>
</organism>
<dbReference type="InterPro" id="IPR036928">
    <property type="entry name" value="AS_sf"/>
</dbReference>
<keyword evidence="4" id="KW-1185">Reference proteome</keyword>
<dbReference type="Pfam" id="PF01425">
    <property type="entry name" value="Amidase"/>
    <property type="match status" value="1"/>
</dbReference>
<reference evidence="3 4" key="1">
    <citation type="submission" date="2018-08" db="EMBL/GenBank/DDBJ databases">
        <title>Genomic Encyclopedia of Archaeal and Bacterial Type Strains, Phase II (KMG-II): from individual species to whole genera.</title>
        <authorList>
            <person name="Goeker M."/>
        </authorList>
    </citation>
    <scope>NUCLEOTIDE SEQUENCE [LARGE SCALE GENOMIC DNA]</scope>
    <source>
        <strain evidence="3 4">DSM 45791</strain>
    </source>
</reference>
<dbReference type="Proteomes" id="UP000256269">
    <property type="component" value="Unassembled WGS sequence"/>
</dbReference>
<evidence type="ECO:0000313" key="4">
    <source>
        <dbReference type="Proteomes" id="UP000256269"/>
    </source>
</evidence>
<accession>A0A3E0HMI2</accession>
<comment type="caution">
    <text evidence="3">The sequence shown here is derived from an EMBL/GenBank/DDBJ whole genome shotgun (WGS) entry which is preliminary data.</text>
</comment>
<protein>
    <submittedName>
        <fullName evidence="3">Amidase</fullName>
    </submittedName>
</protein>
<dbReference type="RefSeq" id="WP_116175852.1">
    <property type="nucleotide sequence ID" value="NZ_CP144375.1"/>
</dbReference>
<dbReference type="SUPFAM" id="SSF75304">
    <property type="entry name" value="Amidase signature (AS) enzymes"/>
    <property type="match status" value="1"/>
</dbReference>
<dbReference type="AlphaFoldDB" id="A0A3E0HMI2"/>
<sequence>MDLADACFAGAAAQADLLRAGELSSRELVDATLRRIDQHDRELNAYRLVFAEQALEHAAAADERRARGEDAPLLGVPIAVKEDLAIAGLPTTTGTAAMDRSEPSDSEVVRRLRAAGAVIVGRTRMPELGLWPYTESAFAGATRNPWSPEHTSGGSSGGSASAVCAGLAGAAIGSDGAGSIRIPAASTGIFGLKPQRGRVSLHPSGELWTGMVVAGPLSRHVRDWALVADQIRGSLPSDPVAAIPPRTSFVEAAATPPGKLRVAVSLKPWVAGAPVDQRVRDAVLGMAELLRGLGHEVIERDPKLLDPTTQLALAPRYLSSAAEGVAGLDRPQAIERRTRQVAAMGRAVPRWLVVRSRRFGEKFSQVANQIFADVDVLLTPTLNRPPIRVGEWQGRSTLTALLAANRYTAFLPQWNIAGNPAASVPAGFTADGLPLAVQLVGRPHDECTLLSLSSQIEQARPWADQRPPGF</sequence>
<evidence type="ECO:0000313" key="3">
    <source>
        <dbReference type="EMBL" id="REH47225.1"/>
    </source>
</evidence>
<name>A0A3E0HMI2_9PSEU</name>
<dbReference type="GO" id="GO:0003824">
    <property type="term" value="F:catalytic activity"/>
    <property type="evidence" value="ECO:0007669"/>
    <property type="project" value="InterPro"/>
</dbReference>
<dbReference type="Gene3D" id="3.90.1300.10">
    <property type="entry name" value="Amidase signature (AS) domain"/>
    <property type="match status" value="1"/>
</dbReference>
<comment type="similarity">
    <text evidence="1">Belongs to the amidase family.</text>
</comment>
<dbReference type="InterPro" id="IPR023631">
    <property type="entry name" value="Amidase_dom"/>
</dbReference>
<dbReference type="PANTHER" id="PTHR11895:SF7">
    <property type="entry name" value="GLUTAMYL-TRNA(GLN) AMIDOTRANSFERASE SUBUNIT A, MITOCHONDRIAL"/>
    <property type="match status" value="1"/>
</dbReference>
<evidence type="ECO:0000259" key="2">
    <source>
        <dbReference type="Pfam" id="PF01425"/>
    </source>
</evidence>
<gene>
    <name evidence="3" type="ORF">BCF44_106390</name>
</gene>
<dbReference type="PANTHER" id="PTHR11895">
    <property type="entry name" value="TRANSAMIDASE"/>
    <property type="match status" value="1"/>
</dbReference>